<accession>A0ABT9IFR0</accession>
<dbReference type="Proteomes" id="UP001233673">
    <property type="component" value="Unassembled WGS sequence"/>
</dbReference>
<organism evidence="3 4">
    <name type="scientific">Blastococcus carthaginiensis</name>
    <dbReference type="NCBI Taxonomy" id="3050034"/>
    <lineage>
        <taxon>Bacteria</taxon>
        <taxon>Bacillati</taxon>
        <taxon>Actinomycetota</taxon>
        <taxon>Actinomycetes</taxon>
        <taxon>Geodermatophilales</taxon>
        <taxon>Geodermatophilaceae</taxon>
        <taxon>Blastococcus</taxon>
    </lineage>
</organism>
<evidence type="ECO:0000256" key="1">
    <source>
        <dbReference type="ARBA" id="ARBA00023125"/>
    </source>
</evidence>
<proteinExistence type="predicted"/>
<evidence type="ECO:0000259" key="2">
    <source>
        <dbReference type="SMART" id="SM00891"/>
    </source>
</evidence>
<dbReference type="Pfam" id="PF02732">
    <property type="entry name" value="ERCC4"/>
    <property type="match status" value="1"/>
</dbReference>
<dbReference type="Gene3D" id="4.10.320.10">
    <property type="entry name" value="E3-binding domain"/>
    <property type="match status" value="1"/>
</dbReference>
<dbReference type="Gene3D" id="3.40.50.10130">
    <property type="match status" value="1"/>
</dbReference>
<gene>
    <name evidence="3" type="ORF">QOZ88_17405</name>
</gene>
<sequence length="370" mass="40166">MRTSSKPVPVGVSTDVVDVTAFAGVALPPRTRLAGRAIARKLTAPCQAGIVVDDLLVARNPDPDSTLPYLVRIPLGPVGVVIKAKEPWPRTSKVYCHRAEEWPDDAEIVERHPVRSCSRRGPAIDLVLARARENRSQLVITRARGREVIFWQSPRTTKQARPGVHLPTARAHGQVLDILVDSGEKYPYAFGAQQATTRRQRLAAGDYAVELDGNAVAAVERKTLEDLAGSLLSGKLTYALAELTALPRAAVVVEDRYSRLFKLPHAPGAGVPEALAEAQARFPSVPVVFCETRPLAQEWTYRWLGACLAELGAARATETVEGSFAPGRPVPARPASSAEIRAWARTQGIDVSDRGRIPADLLRRYHQSAG</sequence>
<dbReference type="InterPro" id="IPR036625">
    <property type="entry name" value="E3-bd_dom_sf"/>
</dbReference>
<evidence type="ECO:0000313" key="3">
    <source>
        <dbReference type="EMBL" id="MDP5184415.1"/>
    </source>
</evidence>
<dbReference type="Pfam" id="PF23359">
    <property type="entry name" value="Lsr2_DNA-bd"/>
    <property type="match status" value="1"/>
</dbReference>
<dbReference type="SMART" id="SM00891">
    <property type="entry name" value="ERCC4"/>
    <property type="match status" value="1"/>
</dbReference>
<dbReference type="EMBL" id="JASNFN010000024">
    <property type="protein sequence ID" value="MDP5184415.1"/>
    <property type="molecule type" value="Genomic_DNA"/>
</dbReference>
<protein>
    <submittedName>
        <fullName evidence="3">Lsr2 family protein</fullName>
    </submittedName>
</protein>
<name>A0ABT9IFR0_9ACTN</name>
<dbReference type="InterPro" id="IPR055370">
    <property type="entry name" value="Lsr2_DNA-bd"/>
</dbReference>
<feature type="domain" description="ERCC4" evidence="2">
    <location>
        <begin position="177"/>
        <end position="257"/>
    </location>
</feature>
<dbReference type="InterPro" id="IPR011335">
    <property type="entry name" value="Restrct_endonuc-II-like"/>
</dbReference>
<evidence type="ECO:0000313" key="4">
    <source>
        <dbReference type="Proteomes" id="UP001233673"/>
    </source>
</evidence>
<dbReference type="RefSeq" id="WP_306000980.1">
    <property type="nucleotide sequence ID" value="NZ_JASNFN010000024.1"/>
</dbReference>
<dbReference type="InterPro" id="IPR006166">
    <property type="entry name" value="ERCC4_domain"/>
</dbReference>
<reference evidence="4" key="1">
    <citation type="submission" date="2023-05" db="EMBL/GenBank/DDBJ databases">
        <title>Draft genome of Pseudofrankia sp. BMG5.37.</title>
        <authorList>
            <person name="Gtari M."/>
            <person name="Ghodhbane F."/>
            <person name="Sbissi I."/>
        </authorList>
    </citation>
    <scope>NUCLEOTIDE SEQUENCE [LARGE SCALE GENOMIC DNA]</scope>
    <source>
        <strain evidence="4">BMG 814</strain>
    </source>
</reference>
<keyword evidence="1" id="KW-0238">DNA-binding</keyword>
<keyword evidence="4" id="KW-1185">Reference proteome</keyword>
<dbReference type="SUPFAM" id="SSF52980">
    <property type="entry name" value="Restriction endonuclease-like"/>
    <property type="match status" value="1"/>
</dbReference>
<comment type="caution">
    <text evidence="3">The sequence shown here is derived from an EMBL/GenBank/DDBJ whole genome shotgun (WGS) entry which is preliminary data.</text>
</comment>